<reference evidence="3 4" key="1">
    <citation type="submission" date="2017-09" db="EMBL/GenBank/DDBJ databases">
        <authorList>
            <person name="Ehlers B."/>
            <person name="Leendertz F.H."/>
        </authorList>
    </citation>
    <scope>NUCLEOTIDE SEQUENCE [LARGE SCALE GENOMIC DNA]</scope>
</reference>
<dbReference type="EMBL" id="MG018930">
    <property type="protein sequence ID" value="ATW58386.1"/>
    <property type="molecule type" value="Genomic_DNA"/>
</dbReference>
<accession>A0A2H4P883</accession>
<gene>
    <name evidence="3" type="ORF">CNR37_00179</name>
</gene>
<name>A0A2H4P883_9CAUD</name>
<evidence type="ECO:0000313" key="3">
    <source>
        <dbReference type="EMBL" id="ATW58386.1"/>
    </source>
</evidence>
<dbReference type="Pfam" id="PF20155">
    <property type="entry name" value="TMP_3"/>
    <property type="match status" value="1"/>
</dbReference>
<keyword evidence="4" id="KW-1185">Reference proteome</keyword>
<keyword evidence="1" id="KW-1188">Viral release from host cell</keyword>
<proteinExistence type="predicted"/>
<evidence type="ECO:0000256" key="1">
    <source>
        <dbReference type="ARBA" id="ARBA00022465"/>
    </source>
</evidence>
<evidence type="ECO:0000313" key="4">
    <source>
        <dbReference type="Proteomes" id="UP000241096"/>
    </source>
</evidence>
<dbReference type="InterPro" id="IPR013491">
    <property type="entry name" value="Tape_meas_N"/>
</dbReference>
<protein>
    <recommendedName>
        <fullName evidence="2">Tape measure protein N-terminal domain-containing protein</fullName>
    </recommendedName>
</protein>
<sequence length="775" mass="82597">MIQEEIARLTGTLKFNVDARPLAAFEKKLAGVTTLLQQFGAAANKKFNIKVSLDSRTLRAQMEKAVNTKITFKNFHASDEALMAVSKKICDRLDKTPIRLSNIKVDVADLVGQKRFIRTLLGQMQINLPMSIKFTQAEKMLRDWKKNTEAKYTLRINADISQAKFLANVRRSLRAAQDKIGVFNVKVHDPKLKMSVDQAALRAQIKAAISQHEFTVRTRVDNRSGSGPRAGSSRSEAFGGGIAGAGMGFMRGAIPGLGAAFAFSQLNKINQQMQAQSLAMTAVMGDEAKGAEQSKWVKDLSNKIGMDYRQVAPSYNKMLASGQTSGMSTESVQNIFQGVSEYGRTMGLDSESMKGSMRAIEQMMNKGQVMSEELKGQLAERMPGAMSAMAEAAGFGTDEKGVAKLMDAMKNGQVKSTAVLEKFATILAARARSGGALEKAMESTAAQQARMNNAFSDSVGVFSMAGFDKGMGKFFKAMADGMRDAEPGIKALGQAFNVLIDPVNAFINVGGTILGMLPRIADMFGLTGGQLAALGITAGLVMVPFGGVAAAIASIALALDDLITYAEGGDSVFGDWVNNTPGAQQSLEKLGNSFDNLVTTLEGIPQKFQNITNSVTTLSTALTGLSFSSSFLSGMDKLASLISAMGNGIESASSLFSGDGEGAMSSLGQMRSNIDDYMTSSFQDIAASLLRTQVQSMIANRTPEEKAEAFMRDTSAAPSVTVGDIQIQITVPAGAEGSAMAPFIGDALREQMTQVAKDAFKDSISDAMVGLKETK</sequence>
<dbReference type="Proteomes" id="UP000241096">
    <property type="component" value="Segment"/>
</dbReference>
<dbReference type="NCBIfam" id="TIGR02675">
    <property type="entry name" value="tape_meas_nterm"/>
    <property type="match status" value="1"/>
</dbReference>
<keyword evidence="1" id="KW-1245">Viral tail assembly</keyword>
<organism evidence="3 4">
    <name type="scientific">Pseudomonas phage ventosus</name>
    <dbReference type="NCBI Taxonomy" id="2048980"/>
    <lineage>
        <taxon>Viruses</taxon>
        <taxon>Duplodnaviria</taxon>
        <taxon>Heunggongvirae</taxon>
        <taxon>Uroviricota</taxon>
        <taxon>Caudoviricetes</taxon>
        <taxon>Vandenendeviridae</taxon>
        <taxon>Gorskivirinae</taxon>
        <taxon>Ventosusvirus</taxon>
        <taxon>Ventosusvirus ventosus</taxon>
    </lineage>
</organism>
<evidence type="ECO:0000259" key="2">
    <source>
        <dbReference type="Pfam" id="PF20155"/>
    </source>
</evidence>
<dbReference type="GO" id="GO:0098003">
    <property type="term" value="P:viral tail assembly"/>
    <property type="evidence" value="ECO:0007669"/>
    <property type="project" value="UniProtKB-KW"/>
</dbReference>
<feature type="domain" description="Tape measure protein N-terminal" evidence="2">
    <location>
        <begin position="269"/>
        <end position="462"/>
    </location>
</feature>